<evidence type="ECO:0000256" key="1">
    <source>
        <dbReference type="SAM" id="SignalP"/>
    </source>
</evidence>
<reference evidence="2 3" key="1">
    <citation type="submission" date="2024-01" db="EMBL/GenBank/DDBJ databases">
        <authorList>
            <person name="Kunselman E."/>
        </authorList>
    </citation>
    <scope>NUCLEOTIDE SEQUENCE [LARGE SCALE GENOMIC DNA]</scope>
    <source>
        <strain evidence="2">2 abalone samples</strain>
    </source>
</reference>
<keyword evidence="1" id="KW-0732">Signal</keyword>
<organism evidence="2 3">
    <name type="scientific">Candidatus Xenohaliotis californiensis</name>
    <dbReference type="NCBI Taxonomy" id="84677"/>
    <lineage>
        <taxon>Bacteria</taxon>
        <taxon>Pseudomonadati</taxon>
        <taxon>Pseudomonadota</taxon>
        <taxon>Alphaproteobacteria</taxon>
        <taxon>Rickettsiales</taxon>
        <taxon>Anaplasmataceae</taxon>
        <taxon>Candidatus Xenohaliotis</taxon>
    </lineage>
</organism>
<comment type="caution">
    <text evidence="2">The sequence shown here is derived from an EMBL/GenBank/DDBJ whole genome shotgun (WGS) entry which is preliminary data.</text>
</comment>
<dbReference type="EMBL" id="CAWVOK010000035">
    <property type="protein sequence ID" value="CAK8163607.1"/>
    <property type="molecule type" value="Genomic_DNA"/>
</dbReference>
<evidence type="ECO:0000313" key="3">
    <source>
        <dbReference type="Proteomes" id="UP001314181"/>
    </source>
</evidence>
<sequence>MYFIYLLCTVVCCCAKLVSASQFYNPISEFMVQMGYLQTGSIMCSEIANNPNTINGVKQEISQLMGIANSIAGIKIDANIDINQQMGSIYKYCKNHPNSPLAMAFLEVVMGGVNKFLHGGSSHSVPSASYNNAYQPATIGNYGNMSTNSVNNNNQHTGTINYSQQPRGYYDGIESNNKSPKQNGIGVINY</sequence>
<gene>
    <name evidence="2" type="ORF">CAXC1_90002</name>
</gene>
<accession>A0ABP0EUD2</accession>
<dbReference type="Proteomes" id="UP001314181">
    <property type="component" value="Unassembled WGS sequence"/>
</dbReference>
<feature type="signal peptide" evidence="1">
    <location>
        <begin position="1"/>
        <end position="20"/>
    </location>
</feature>
<name>A0ABP0EUD2_9RICK</name>
<keyword evidence="3" id="KW-1185">Reference proteome</keyword>
<proteinExistence type="predicted"/>
<evidence type="ECO:0000313" key="2">
    <source>
        <dbReference type="EMBL" id="CAK8163607.1"/>
    </source>
</evidence>
<protein>
    <submittedName>
        <fullName evidence="2">Uncharacterized protein</fullName>
    </submittedName>
</protein>
<feature type="chain" id="PRO_5045431423" evidence="1">
    <location>
        <begin position="21"/>
        <end position="190"/>
    </location>
</feature>